<reference evidence="3" key="1">
    <citation type="journal article" date="2019" name="Int. J. Syst. Evol. Microbiol.">
        <title>The Global Catalogue of Microorganisms (GCM) 10K type strain sequencing project: providing services to taxonomists for standard genome sequencing and annotation.</title>
        <authorList>
            <consortium name="The Broad Institute Genomics Platform"/>
            <consortium name="The Broad Institute Genome Sequencing Center for Infectious Disease"/>
            <person name="Wu L."/>
            <person name="Ma J."/>
        </authorList>
    </citation>
    <scope>NUCLEOTIDE SEQUENCE [LARGE SCALE GENOMIC DNA]</scope>
    <source>
        <strain evidence="3">JCM 17555</strain>
    </source>
</reference>
<comment type="caution">
    <text evidence="2">The sequence shown here is derived from an EMBL/GenBank/DDBJ whole genome shotgun (WGS) entry which is preliminary data.</text>
</comment>
<dbReference type="InterPro" id="IPR006342">
    <property type="entry name" value="FkbM_mtfrase"/>
</dbReference>
<dbReference type="EMBL" id="BAABBO010000022">
    <property type="protein sequence ID" value="GAA3978100.1"/>
    <property type="molecule type" value="Genomic_DNA"/>
</dbReference>
<dbReference type="RefSeq" id="WP_344809469.1">
    <property type="nucleotide sequence ID" value="NZ_BAABBO010000022.1"/>
</dbReference>
<feature type="domain" description="Methyltransferase FkbM" evidence="1">
    <location>
        <begin position="55"/>
        <end position="193"/>
    </location>
</feature>
<evidence type="ECO:0000313" key="2">
    <source>
        <dbReference type="EMBL" id="GAA3978100.1"/>
    </source>
</evidence>
<dbReference type="GO" id="GO:0008168">
    <property type="term" value="F:methyltransferase activity"/>
    <property type="evidence" value="ECO:0007669"/>
    <property type="project" value="UniProtKB-KW"/>
</dbReference>
<dbReference type="NCBIfam" id="TIGR01444">
    <property type="entry name" value="fkbM_fam"/>
    <property type="match status" value="1"/>
</dbReference>
<dbReference type="Proteomes" id="UP001501337">
    <property type="component" value="Unassembled WGS sequence"/>
</dbReference>
<gene>
    <name evidence="2" type="ORF">GCM10022278_38480</name>
</gene>
<dbReference type="InterPro" id="IPR052514">
    <property type="entry name" value="SAM-dependent_MTase"/>
</dbReference>
<dbReference type="PANTHER" id="PTHR34203">
    <property type="entry name" value="METHYLTRANSFERASE, FKBM FAMILY PROTEIN"/>
    <property type="match status" value="1"/>
</dbReference>
<keyword evidence="2" id="KW-0808">Transferase</keyword>
<dbReference type="Pfam" id="PF05050">
    <property type="entry name" value="Methyltransf_21"/>
    <property type="match status" value="1"/>
</dbReference>
<keyword evidence="3" id="KW-1185">Reference proteome</keyword>
<proteinExistence type="predicted"/>
<sequence>MTILKRVAAKLPESWQAELKRLHFSRQLKNGTFNTDEPEYGILDSLIKPGDWVLDVGANVGHYTKRFSELVGTGGRVVAFEPVPETMALLAANVRKFKFPNVTLFNTAVSDRVDVVGMSLPKFASGLTNYYEANLTSSQDAQLTVLTVPIDALFLDRPIALIKIDAEGHEAFVLAGMNKLIRTRRPTLIVETGSEEVINSLTSLKYEAERLPGSPNVLFRPQAML</sequence>
<keyword evidence="2" id="KW-0489">Methyltransferase</keyword>
<dbReference type="SUPFAM" id="SSF53335">
    <property type="entry name" value="S-adenosyl-L-methionine-dependent methyltransferases"/>
    <property type="match status" value="1"/>
</dbReference>
<dbReference type="PANTHER" id="PTHR34203:SF15">
    <property type="entry name" value="SLL1173 PROTEIN"/>
    <property type="match status" value="1"/>
</dbReference>
<dbReference type="CDD" id="cd02440">
    <property type="entry name" value="AdoMet_MTases"/>
    <property type="match status" value="1"/>
</dbReference>
<protein>
    <submittedName>
        <fullName evidence="2">FkbM family methyltransferase</fullName>
    </submittedName>
</protein>
<organism evidence="2 3">
    <name type="scientific">Allohahella marinimesophila</name>
    <dbReference type="NCBI Taxonomy" id="1054972"/>
    <lineage>
        <taxon>Bacteria</taxon>
        <taxon>Pseudomonadati</taxon>
        <taxon>Pseudomonadota</taxon>
        <taxon>Gammaproteobacteria</taxon>
        <taxon>Oceanospirillales</taxon>
        <taxon>Hahellaceae</taxon>
        <taxon>Allohahella</taxon>
    </lineage>
</organism>
<accession>A0ABP7Q874</accession>
<evidence type="ECO:0000259" key="1">
    <source>
        <dbReference type="Pfam" id="PF05050"/>
    </source>
</evidence>
<evidence type="ECO:0000313" key="3">
    <source>
        <dbReference type="Proteomes" id="UP001501337"/>
    </source>
</evidence>
<dbReference type="InterPro" id="IPR029063">
    <property type="entry name" value="SAM-dependent_MTases_sf"/>
</dbReference>
<dbReference type="GO" id="GO:0032259">
    <property type="term" value="P:methylation"/>
    <property type="evidence" value="ECO:0007669"/>
    <property type="project" value="UniProtKB-KW"/>
</dbReference>
<name>A0ABP7Q874_9GAMM</name>
<dbReference type="Gene3D" id="3.40.50.150">
    <property type="entry name" value="Vaccinia Virus protein VP39"/>
    <property type="match status" value="1"/>
</dbReference>